<feature type="domain" description="F-box" evidence="1">
    <location>
        <begin position="54"/>
        <end position="106"/>
    </location>
</feature>
<protein>
    <recommendedName>
        <fullName evidence="1">F-box domain-containing protein</fullName>
    </recommendedName>
</protein>
<dbReference type="InterPro" id="IPR001810">
    <property type="entry name" value="F-box_dom"/>
</dbReference>
<proteinExistence type="predicted"/>
<name>A0A4R0REJ2_9APHY</name>
<dbReference type="SUPFAM" id="SSF81383">
    <property type="entry name" value="F-box domain"/>
    <property type="match status" value="1"/>
</dbReference>
<dbReference type="Pfam" id="PF12937">
    <property type="entry name" value="F-box-like"/>
    <property type="match status" value="1"/>
</dbReference>
<dbReference type="AlphaFoldDB" id="A0A4R0REJ2"/>
<gene>
    <name evidence="2" type="ORF">EIP91_003036</name>
</gene>
<dbReference type="OrthoDB" id="3172239at2759"/>
<comment type="caution">
    <text evidence="2">The sequence shown here is derived from an EMBL/GenBank/DDBJ whole genome shotgun (WGS) entry which is preliminary data.</text>
</comment>
<evidence type="ECO:0000313" key="3">
    <source>
        <dbReference type="Proteomes" id="UP000292702"/>
    </source>
</evidence>
<dbReference type="Gene3D" id="1.20.1280.50">
    <property type="match status" value="1"/>
</dbReference>
<dbReference type="InterPro" id="IPR036047">
    <property type="entry name" value="F-box-like_dom_sf"/>
</dbReference>
<evidence type="ECO:0000313" key="2">
    <source>
        <dbReference type="EMBL" id="TCD65143.1"/>
    </source>
</evidence>
<evidence type="ECO:0000259" key="1">
    <source>
        <dbReference type="PROSITE" id="PS50181"/>
    </source>
</evidence>
<dbReference type="Proteomes" id="UP000292702">
    <property type="component" value="Unassembled WGS sequence"/>
</dbReference>
<accession>A0A4R0REJ2</accession>
<sequence length="1007" mass="112588">MADTYADISLPEVQAYLATLRSSGPVHDAIWLRQEARRTMVRFVAFNTLLNGTIPGISRFPNELLLNIFAHLREATLPSNEWFFVTHVCRRWREVALGCRSLWTDIVPSKRNQFALESLRRSSPLPMTLWWHSSYKSSPDDLMIAMQNLHCRISHINYEGSGETMESLSSRFTFKLDELVTLRLAQVGGRPPRSPVIEFMIAYEDSENTRNLRTLHLDGVAINWLWALSNLKNLHTLELRCLPKETALKVRDLLCLVQSCSSSLEVLAVHSTLMADDDGADLESPVRVHLLRLRSMKVRLRKWDGRSLTLQFLSSICVPSSAELGMAFEAYNVGCLPELSRCLPHPALMEMFPSMTEVSIGSNNNVFYIRALGPGTSVSPCQLRFMKRDSDSVEWILRDLTKSSQLQSLFKNSPINTLSVSLDLSIVNFELWKPLLDAFPSLEVLSITHIHPKTCVTYKKLKWEHEESLFSALAAAASSSTSTSENFVAARLRELHFHNVIANPSLTKAAAECLEGRSRAAKKIEPFAITVSGFPLSVSTQANIYKAVSLSDVQACLATLRSSGSIHDETWLQVEACKAMTRVLAFNTPLNTTIPINRLPDELLLKIFSHLQEVTLPSNVWFFATHGPYESLWSLGNNLTFGMDKLVTLRLVQVSPEIPPEHARPVKFQMFYEDPSNAHNLRTLHLHCAKIPWREASKFSNLHTLELLNVPETSAPSLHDFLSLIKSCSSSLEVINLTFATPTDDGEDHPVGILLPRLRTLDITLSSWDGDLAIPKLLSSIFIPSSAQITMTFDEWIGPSLPQLSRCLPDPAATKMFRSMKEVSIASKNNTACIDGVGEGGEPSPFRLRFTQLNGNIEKILSDLLKTSQLQWLFRHSPVRTLSVSLDISALDFKLWQSLLGAFASLEVLSITNVYPTAPTYRPKLSTHPKLDWVHEECLFGALSVPLPSTSPLLVASRLHALHFHNVIVNPSLTRAAAQCLEDRSKVTKNVAPFSITFSGFPYYGKG</sequence>
<reference evidence="2 3" key="1">
    <citation type="submission" date="2018-11" db="EMBL/GenBank/DDBJ databases">
        <title>Genome assembly of Steccherinum ochraceum LE-BIN_3174, the white-rot fungus of the Steccherinaceae family (The Residual Polyporoid clade, Polyporales, Basidiomycota).</title>
        <authorList>
            <person name="Fedorova T.V."/>
            <person name="Glazunova O.A."/>
            <person name="Landesman E.O."/>
            <person name="Moiseenko K.V."/>
            <person name="Psurtseva N.V."/>
            <person name="Savinova O.S."/>
            <person name="Shakhova N.V."/>
            <person name="Tyazhelova T.V."/>
            <person name="Vasina D.V."/>
        </authorList>
    </citation>
    <scope>NUCLEOTIDE SEQUENCE [LARGE SCALE GENOMIC DNA]</scope>
    <source>
        <strain evidence="2 3">LE-BIN_3174</strain>
    </source>
</reference>
<organism evidence="2 3">
    <name type="scientific">Steccherinum ochraceum</name>
    <dbReference type="NCBI Taxonomy" id="92696"/>
    <lineage>
        <taxon>Eukaryota</taxon>
        <taxon>Fungi</taxon>
        <taxon>Dikarya</taxon>
        <taxon>Basidiomycota</taxon>
        <taxon>Agaricomycotina</taxon>
        <taxon>Agaricomycetes</taxon>
        <taxon>Polyporales</taxon>
        <taxon>Steccherinaceae</taxon>
        <taxon>Steccherinum</taxon>
    </lineage>
</organism>
<keyword evidence="3" id="KW-1185">Reference proteome</keyword>
<dbReference type="SUPFAM" id="SSF52047">
    <property type="entry name" value="RNI-like"/>
    <property type="match status" value="1"/>
</dbReference>
<dbReference type="EMBL" id="RWJN01000196">
    <property type="protein sequence ID" value="TCD65143.1"/>
    <property type="molecule type" value="Genomic_DNA"/>
</dbReference>
<dbReference type="PROSITE" id="PS50181">
    <property type="entry name" value="FBOX"/>
    <property type="match status" value="1"/>
</dbReference>